<feature type="transmembrane region" description="Helical" evidence="1">
    <location>
        <begin position="143"/>
        <end position="162"/>
    </location>
</feature>
<feature type="transmembrane region" description="Helical" evidence="1">
    <location>
        <begin position="38"/>
        <end position="59"/>
    </location>
</feature>
<evidence type="ECO:0000256" key="1">
    <source>
        <dbReference type="SAM" id="Phobius"/>
    </source>
</evidence>
<feature type="transmembrane region" description="Helical" evidence="1">
    <location>
        <begin position="118"/>
        <end position="136"/>
    </location>
</feature>
<name>A0A5J6SKX0_9BACI</name>
<evidence type="ECO:0000313" key="2">
    <source>
        <dbReference type="EMBL" id="QFF98292.1"/>
    </source>
</evidence>
<keyword evidence="3" id="KW-1185">Reference proteome</keyword>
<dbReference type="AlphaFoldDB" id="A0A5J6SKX0"/>
<accession>A0A5J6SKX0</accession>
<keyword evidence="1" id="KW-1133">Transmembrane helix</keyword>
<dbReference type="Proteomes" id="UP000325517">
    <property type="component" value="Chromosome"/>
</dbReference>
<feature type="transmembrane region" description="Helical" evidence="1">
    <location>
        <begin position="71"/>
        <end position="98"/>
    </location>
</feature>
<dbReference type="OrthoDB" id="2453008at2"/>
<proteinExistence type="predicted"/>
<gene>
    <name evidence="2" type="ORF">PB01_05350</name>
</gene>
<protein>
    <recommendedName>
        <fullName evidence="4">DUF4129 domain-containing protein</fullName>
    </recommendedName>
</protein>
<feature type="transmembrane region" description="Helical" evidence="1">
    <location>
        <begin position="182"/>
        <end position="201"/>
    </location>
</feature>
<feature type="transmembrane region" description="Helical" evidence="1">
    <location>
        <begin position="271"/>
        <end position="291"/>
    </location>
</feature>
<keyword evidence="1" id="KW-0472">Membrane</keyword>
<feature type="transmembrane region" description="Helical" evidence="1">
    <location>
        <begin position="12"/>
        <end position="32"/>
    </location>
</feature>
<evidence type="ECO:0008006" key="4">
    <source>
        <dbReference type="Google" id="ProtNLM"/>
    </source>
</evidence>
<sequence length="411" mass="47709">MHNSTRTVNIQVQSFGNYLEDMWFIALILILISKETTIATPFVWIGLQLVIALACLFIFRQTGPNMFIPFVVPTIILSVLFLFGAPFWLFVLGAVISIWRIQARFNTLQNEQTTDSSFSLLFLATFLFVHLTCFLLSYEAYRLLLYTVFITGIALFVGIRLFSVSMNSSSHNSLKKNNLLSIYLVSIVSVTSLSAIIYFLAPIIRKMVDVLFGGILRVVLIPFGPLMSYFEDLVSKLQMRQFEESGHVSVGEQGEIEKKVFTVGTNSNFPIGWIFLGLATIAILFFIRYLLKNKPEKLEMEQIEIEYENNEINEIEKQKSQSNSLYKVETSLLREKYVQFEMEAHSYEYERNKSETVREWFKRMNWDVDVVFFQLYEEVRYGSHSISSDKAELFLITLNETRRKFFIEKDV</sequence>
<keyword evidence="1" id="KW-0812">Transmembrane</keyword>
<reference evidence="2 3" key="1">
    <citation type="submission" date="2018-07" db="EMBL/GenBank/DDBJ databases">
        <title>Complete genome sequence of Psychrobacillus sp. PB01, isolated from iceberg, and comparative genome analysis of Psychrobacillus strains.</title>
        <authorList>
            <person name="Lee P.C."/>
        </authorList>
    </citation>
    <scope>NUCLEOTIDE SEQUENCE [LARGE SCALE GENOMIC DNA]</scope>
    <source>
        <strain evidence="2 3">PB01</strain>
    </source>
</reference>
<dbReference type="RefSeq" id="WP_151699236.1">
    <property type="nucleotide sequence ID" value="NZ_CP031223.1"/>
</dbReference>
<dbReference type="EMBL" id="CP031223">
    <property type="protein sequence ID" value="QFF98292.1"/>
    <property type="molecule type" value="Genomic_DNA"/>
</dbReference>
<evidence type="ECO:0000313" key="3">
    <source>
        <dbReference type="Proteomes" id="UP000325517"/>
    </source>
</evidence>
<dbReference type="KEGG" id="psyo:PB01_05350"/>
<feature type="transmembrane region" description="Helical" evidence="1">
    <location>
        <begin position="208"/>
        <end position="230"/>
    </location>
</feature>
<organism evidence="2 3">
    <name type="scientific">Psychrobacillus glaciei</name>
    <dbReference type="NCBI Taxonomy" id="2283160"/>
    <lineage>
        <taxon>Bacteria</taxon>
        <taxon>Bacillati</taxon>
        <taxon>Bacillota</taxon>
        <taxon>Bacilli</taxon>
        <taxon>Bacillales</taxon>
        <taxon>Bacillaceae</taxon>
        <taxon>Psychrobacillus</taxon>
    </lineage>
</organism>